<organism evidence="1 2">
    <name type="scientific">Helicobacter felis (strain ATCC 49179 / CCUG 28539 / NCTC 12436 / CS1)</name>
    <dbReference type="NCBI Taxonomy" id="936155"/>
    <lineage>
        <taxon>Bacteria</taxon>
        <taxon>Pseudomonadati</taxon>
        <taxon>Campylobacterota</taxon>
        <taxon>Epsilonproteobacteria</taxon>
        <taxon>Campylobacterales</taxon>
        <taxon>Helicobacteraceae</taxon>
        <taxon>Helicobacter</taxon>
    </lineage>
</organism>
<accession>E7ABE5</accession>
<gene>
    <name evidence="1" type="ordered locus">Hfelis_16190</name>
</gene>
<evidence type="ECO:0000313" key="2">
    <source>
        <dbReference type="Proteomes" id="UP000007934"/>
    </source>
</evidence>
<dbReference type="EMBL" id="FQ670179">
    <property type="protein sequence ID" value="CBY83703.1"/>
    <property type="molecule type" value="Genomic_DNA"/>
</dbReference>
<dbReference type="Proteomes" id="UP000007934">
    <property type="component" value="Chromosome"/>
</dbReference>
<name>E7ABE5_HELFC</name>
<sequence>MIGLHPFLFYDVDNDKEGKKRPLSVKGALDLLARFDIAFAIVPSRNYKRIKESDPRPGIERFRIIVSLEKAPPTELVKDKELLCKFQELFAQ</sequence>
<dbReference type="HOGENOM" id="CLU_2409216_0_0_7"/>
<dbReference type="KEGG" id="hfe:HFELIS_16190"/>
<dbReference type="STRING" id="936155.HFELIS_16190"/>
<reference evidence="1 2" key="1">
    <citation type="journal article" date="2011" name="Genome Biol. Evol.">
        <title>Comparative whole genome sequence analysis of the carcinogenic bacterial model pathogen Helicobacter felis.</title>
        <authorList>
            <person name="Arnold I.C."/>
            <person name="Zigova Z."/>
            <person name="Holden M."/>
            <person name="Lawley T.D."/>
            <person name="Rad R."/>
            <person name="Dougan G."/>
            <person name="Falkow S."/>
            <person name="Bentley S.D."/>
            <person name="Muller A."/>
        </authorList>
    </citation>
    <scope>NUCLEOTIDE SEQUENCE [LARGE SCALE GENOMIC DNA]</scope>
    <source>
        <strain evidence="2">ATCC 49179 / CCUG 28539 / NCTC 12436 / CS1</strain>
    </source>
</reference>
<evidence type="ECO:0000313" key="1">
    <source>
        <dbReference type="EMBL" id="CBY83703.1"/>
    </source>
</evidence>
<protein>
    <submittedName>
        <fullName evidence="1">Uncharacterized protein</fullName>
    </submittedName>
</protein>
<keyword evidence="2" id="KW-1185">Reference proteome</keyword>
<dbReference type="AlphaFoldDB" id="E7ABE5"/>
<proteinExistence type="predicted"/>